<keyword evidence="2" id="KW-0813">Transport</keyword>
<dbReference type="EMBL" id="JALJOS010000004">
    <property type="protein sequence ID" value="KAK9840212.1"/>
    <property type="molecule type" value="Genomic_DNA"/>
</dbReference>
<keyword evidence="3 7" id="KW-0812">Transmembrane</keyword>
<evidence type="ECO:0000313" key="9">
    <source>
        <dbReference type="Proteomes" id="UP001438707"/>
    </source>
</evidence>
<feature type="transmembrane region" description="Helical" evidence="7">
    <location>
        <begin position="190"/>
        <end position="212"/>
    </location>
</feature>
<organism evidence="8 9">
    <name type="scientific">Apatococcus lobatus</name>
    <dbReference type="NCBI Taxonomy" id="904363"/>
    <lineage>
        <taxon>Eukaryota</taxon>
        <taxon>Viridiplantae</taxon>
        <taxon>Chlorophyta</taxon>
        <taxon>core chlorophytes</taxon>
        <taxon>Trebouxiophyceae</taxon>
        <taxon>Chlorellales</taxon>
        <taxon>Chlorellaceae</taxon>
        <taxon>Apatococcus</taxon>
    </lineage>
</organism>
<feature type="transmembrane region" description="Helical" evidence="7">
    <location>
        <begin position="105"/>
        <end position="127"/>
    </location>
</feature>
<dbReference type="PANTHER" id="PTHR30520">
    <property type="entry name" value="FORMATE TRANSPORTER-RELATED"/>
    <property type="match status" value="1"/>
</dbReference>
<evidence type="ECO:0000313" key="8">
    <source>
        <dbReference type="EMBL" id="KAK9840212.1"/>
    </source>
</evidence>
<comment type="subcellular location">
    <subcellularLocation>
        <location evidence="1">Membrane</location>
        <topology evidence="1">Multi-pass membrane protein</topology>
    </subcellularLocation>
</comment>
<evidence type="ECO:0000256" key="5">
    <source>
        <dbReference type="ARBA" id="ARBA00023136"/>
    </source>
</evidence>
<dbReference type="Proteomes" id="UP001438707">
    <property type="component" value="Unassembled WGS sequence"/>
</dbReference>
<dbReference type="InterPro" id="IPR024002">
    <property type="entry name" value="For/NO2_transpt_CS"/>
</dbReference>
<keyword evidence="9" id="KW-1185">Reference proteome</keyword>
<evidence type="ECO:0000256" key="7">
    <source>
        <dbReference type="SAM" id="Phobius"/>
    </source>
</evidence>
<dbReference type="GO" id="GO:0005886">
    <property type="term" value="C:plasma membrane"/>
    <property type="evidence" value="ECO:0007669"/>
    <property type="project" value="TreeGrafter"/>
</dbReference>
<feature type="transmembrane region" description="Helical" evidence="7">
    <location>
        <begin position="263"/>
        <end position="288"/>
    </location>
</feature>
<accession>A0AAW1S3L6</accession>
<dbReference type="GO" id="GO:0015499">
    <property type="term" value="F:formate transmembrane transporter activity"/>
    <property type="evidence" value="ECO:0007669"/>
    <property type="project" value="TreeGrafter"/>
</dbReference>
<keyword evidence="4 7" id="KW-1133">Transmembrane helix</keyword>
<keyword evidence="5 7" id="KW-0472">Membrane</keyword>
<evidence type="ECO:0000256" key="2">
    <source>
        <dbReference type="ARBA" id="ARBA00022448"/>
    </source>
</evidence>
<gene>
    <name evidence="8" type="ORF">WJX74_005559</name>
</gene>
<name>A0AAW1S3L6_9CHLO</name>
<dbReference type="PROSITE" id="PS01006">
    <property type="entry name" value="FORMATE_NITRITE_TP_2"/>
    <property type="match status" value="1"/>
</dbReference>
<protein>
    <submittedName>
        <fullName evidence="8">Uncharacterized protein</fullName>
    </submittedName>
</protein>
<dbReference type="PROSITE" id="PS01005">
    <property type="entry name" value="FORMATE_NITRITE_TP_1"/>
    <property type="match status" value="1"/>
</dbReference>
<dbReference type="Gene3D" id="1.20.1080.10">
    <property type="entry name" value="Glycerol uptake facilitator protein"/>
    <property type="match status" value="1"/>
</dbReference>
<reference evidence="8 9" key="1">
    <citation type="journal article" date="2024" name="Nat. Commun.">
        <title>Phylogenomics reveals the evolutionary origins of lichenization in chlorophyte algae.</title>
        <authorList>
            <person name="Puginier C."/>
            <person name="Libourel C."/>
            <person name="Otte J."/>
            <person name="Skaloud P."/>
            <person name="Haon M."/>
            <person name="Grisel S."/>
            <person name="Petersen M."/>
            <person name="Berrin J.G."/>
            <person name="Delaux P.M."/>
            <person name="Dal Grande F."/>
            <person name="Keller J."/>
        </authorList>
    </citation>
    <scope>NUCLEOTIDE SEQUENCE [LARGE SCALE GENOMIC DNA]</scope>
    <source>
        <strain evidence="8 9">SAG 2145</strain>
    </source>
</reference>
<dbReference type="Pfam" id="PF01226">
    <property type="entry name" value="Form_Nir_trans"/>
    <property type="match status" value="1"/>
</dbReference>
<evidence type="ECO:0000256" key="3">
    <source>
        <dbReference type="ARBA" id="ARBA00022692"/>
    </source>
</evidence>
<feature type="transmembrane region" description="Helical" evidence="7">
    <location>
        <begin position="308"/>
        <end position="330"/>
    </location>
</feature>
<comment type="caution">
    <text evidence="8">The sequence shown here is derived from an EMBL/GenBank/DDBJ whole genome shotgun (WGS) entry which is preliminary data.</text>
</comment>
<proteinExistence type="inferred from homology"/>
<feature type="transmembrane region" description="Helical" evidence="7">
    <location>
        <begin position="232"/>
        <end position="251"/>
    </location>
</feature>
<evidence type="ECO:0000256" key="4">
    <source>
        <dbReference type="ARBA" id="ARBA00022989"/>
    </source>
</evidence>
<dbReference type="InterPro" id="IPR023271">
    <property type="entry name" value="Aquaporin-like"/>
</dbReference>
<evidence type="ECO:0000256" key="1">
    <source>
        <dbReference type="ARBA" id="ARBA00004141"/>
    </source>
</evidence>
<feature type="transmembrane region" description="Helical" evidence="7">
    <location>
        <begin position="147"/>
        <end position="169"/>
    </location>
</feature>
<dbReference type="FunFam" id="1.20.1080.10:FF:000011">
    <property type="entry name" value="Formate family transporter"/>
    <property type="match status" value="1"/>
</dbReference>
<sequence>MLQAFRASLVPFRGAAGQVTNTVIGKISHIAAPANADKALHSFKNNVGISNSAIAAGRTLQGQISSPTTGSGPVAVQSVLSPQQVYDKAVETGEAKANGPFAKTFVSAVLAGAYVGFGAMLALSIGGNCPDMAASNPGLQKMVFGAFGLPVGLLMVLVCGAELFTSNAAMVPAAVYERRARLAQLARNWAIAYSGNMVGALMLVGIAAVAGIFHDAPSGAMYYATYKTSHSFLETFGRGILCNWLVCLAVWQATAANTLGGKAIAVWFPISAFVAMGLEHSVANMFIIPMGMAAGADVTVSQFLWNNLLPVTLGNIVAGTTFVAGAYSCIYGTLLKRILGSAGAQRGKQAITEAVRTRTL</sequence>
<dbReference type="InterPro" id="IPR000292">
    <property type="entry name" value="For/NO2_transpt"/>
</dbReference>
<comment type="similarity">
    <text evidence="6">Belongs to the FNT transporter (TC 1.A.16) family.</text>
</comment>
<dbReference type="AlphaFoldDB" id="A0AAW1S3L6"/>
<dbReference type="PANTHER" id="PTHR30520:SF6">
    <property type="entry name" value="FORMATE_NITRATE FAMILY TRANSPORTER (EUROFUNG)"/>
    <property type="match status" value="1"/>
</dbReference>
<evidence type="ECO:0000256" key="6">
    <source>
        <dbReference type="ARBA" id="ARBA00049660"/>
    </source>
</evidence>